<sequence length="44" mass="5076">MNKTKLDSLFSYLALLTKLKDSGYDCAEEIAECIAEIRKAFRFE</sequence>
<accession>A0ABW5ZEF1</accession>
<name>A0ABW5ZEF1_9BACL</name>
<protein>
    <submittedName>
        <fullName evidence="1">Uncharacterized protein</fullName>
    </submittedName>
</protein>
<evidence type="ECO:0000313" key="2">
    <source>
        <dbReference type="Proteomes" id="UP001597561"/>
    </source>
</evidence>
<gene>
    <name evidence="1" type="ORF">ACFS5P_05515</name>
</gene>
<reference evidence="2" key="1">
    <citation type="journal article" date="2019" name="Int. J. Syst. Evol. Microbiol.">
        <title>The Global Catalogue of Microorganisms (GCM) 10K type strain sequencing project: providing services to taxonomists for standard genome sequencing and annotation.</title>
        <authorList>
            <consortium name="The Broad Institute Genomics Platform"/>
            <consortium name="The Broad Institute Genome Sequencing Center for Infectious Disease"/>
            <person name="Wu L."/>
            <person name="Ma J."/>
        </authorList>
    </citation>
    <scope>NUCLEOTIDE SEQUENCE [LARGE SCALE GENOMIC DNA]</scope>
    <source>
        <strain evidence="2">KCTC 13528</strain>
    </source>
</reference>
<evidence type="ECO:0000313" key="1">
    <source>
        <dbReference type="EMBL" id="MFD2911325.1"/>
    </source>
</evidence>
<dbReference type="RefSeq" id="WP_275579552.1">
    <property type="nucleotide sequence ID" value="NZ_JAFBDK010000001.1"/>
</dbReference>
<organism evidence="1 2">
    <name type="scientific">Jeotgalibacillus terrae</name>
    <dbReference type="NCBI Taxonomy" id="587735"/>
    <lineage>
        <taxon>Bacteria</taxon>
        <taxon>Bacillati</taxon>
        <taxon>Bacillota</taxon>
        <taxon>Bacilli</taxon>
        <taxon>Bacillales</taxon>
        <taxon>Caryophanaceae</taxon>
        <taxon>Jeotgalibacillus</taxon>
    </lineage>
</organism>
<dbReference type="EMBL" id="JBHUPG010000008">
    <property type="protein sequence ID" value="MFD2911325.1"/>
    <property type="molecule type" value="Genomic_DNA"/>
</dbReference>
<proteinExistence type="predicted"/>
<dbReference type="Proteomes" id="UP001597561">
    <property type="component" value="Unassembled WGS sequence"/>
</dbReference>
<keyword evidence="2" id="KW-1185">Reference proteome</keyword>
<comment type="caution">
    <text evidence="1">The sequence shown here is derived from an EMBL/GenBank/DDBJ whole genome shotgun (WGS) entry which is preliminary data.</text>
</comment>